<evidence type="ECO:0000259" key="2">
    <source>
        <dbReference type="Pfam" id="PF00561"/>
    </source>
</evidence>
<proteinExistence type="inferred from homology"/>
<dbReference type="InterPro" id="IPR000073">
    <property type="entry name" value="AB_hydrolase_1"/>
</dbReference>
<accession>A0A6B2L8U2</accession>
<organism evidence="3">
    <name type="scientific">Arcella intermedia</name>
    <dbReference type="NCBI Taxonomy" id="1963864"/>
    <lineage>
        <taxon>Eukaryota</taxon>
        <taxon>Amoebozoa</taxon>
        <taxon>Tubulinea</taxon>
        <taxon>Elardia</taxon>
        <taxon>Arcellinida</taxon>
        <taxon>Sphaerothecina</taxon>
        <taxon>Arcellidae</taxon>
        <taxon>Arcella</taxon>
    </lineage>
</organism>
<protein>
    <recommendedName>
        <fullName evidence="2">AB hydrolase-1 domain-containing protein</fullName>
    </recommendedName>
</protein>
<dbReference type="PANTHER" id="PTHR42886">
    <property type="entry name" value="RE40534P-RELATED"/>
    <property type="match status" value="1"/>
</dbReference>
<dbReference type="InterPro" id="IPR029058">
    <property type="entry name" value="AB_hydrolase_fold"/>
</dbReference>
<dbReference type="GO" id="GO:0052689">
    <property type="term" value="F:carboxylic ester hydrolase activity"/>
    <property type="evidence" value="ECO:0007669"/>
    <property type="project" value="TreeGrafter"/>
</dbReference>
<evidence type="ECO:0000313" key="3">
    <source>
        <dbReference type="EMBL" id="NDV33414.1"/>
    </source>
</evidence>
<dbReference type="GO" id="GO:0055088">
    <property type="term" value="P:lipid homeostasis"/>
    <property type="evidence" value="ECO:0007669"/>
    <property type="project" value="TreeGrafter"/>
</dbReference>
<comment type="similarity">
    <text evidence="1">Belongs to the peptidase S33 family. ABHD4/ABHD5 subfamily.</text>
</comment>
<dbReference type="PANTHER" id="PTHR42886:SF29">
    <property type="entry name" value="PUMMELIG, ISOFORM A"/>
    <property type="match status" value="1"/>
</dbReference>
<reference evidence="3" key="1">
    <citation type="journal article" date="2020" name="J. Eukaryot. Microbiol.">
        <title>De novo Sequencing, Assembly and Annotation of the Transcriptome for the Free-Living Testate Amoeba Arcella intermedia.</title>
        <authorList>
            <person name="Ribeiro G.M."/>
            <person name="Porfirio-Sousa A.L."/>
            <person name="Maurer-Alcala X.X."/>
            <person name="Katz L.A."/>
            <person name="Lahr D.J.G."/>
        </authorList>
    </citation>
    <scope>NUCLEOTIDE SEQUENCE</scope>
</reference>
<dbReference type="Gene3D" id="3.40.50.1820">
    <property type="entry name" value="alpha/beta hydrolase"/>
    <property type="match status" value="1"/>
</dbReference>
<sequence length="290" mass="32731">MLHGYGGGIGIWIDNLDEISAHYTIYAIDILGFGRSSRPTFKGKSAEEAEEWFVNGVELWRSAVKLDNFYLLGHSMGAFISTCYTIKYPEKVQKLILADPWGVPEKTPDVDAKLDWKWKFLTKTLPTIIPSPFSIVRALGPYGPSIIQKVRSDLPEKFKHVVQDTSIITKYIYHCNAQEPSGELAFAELQIPIGWSKRPLVHRFKDIPSSIPVVAVYGQHSWMNPRRGYYALLNVPGRMDFIVIPEAGHHIYIDDAPYFNKVVILAKEGIFDKVKGELSVHTKPSNAAKE</sequence>
<dbReference type="AlphaFoldDB" id="A0A6B2L8U2"/>
<dbReference type="EMBL" id="GIBP01004445">
    <property type="protein sequence ID" value="NDV33414.1"/>
    <property type="molecule type" value="Transcribed_RNA"/>
</dbReference>
<dbReference type="GO" id="GO:0006654">
    <property type="term" value="P:phosphatidic acid biosynthetic process"/>
    <property type="evidence" value="ECO:0007669"/>
    <property type="project" value="TreeGrafter"/>
</dbReference>
<dbReference type="SUPFAM" id="SSF53474">
    <property type="entry name" value="alpha/beta-Hydrolases"/>
    <property type="match status" value="1"/>
</dbReference>
<evidence type="ECO:0000256" key="1">
    <source>
        <dbReference type="ARBA" id="ARBA00038097"/>
    </source>
</evidence>
<dbReference type="Pfam" id="PF00561">
    <property type="entry name" value="Abhydrolase_1"/>
    <property type="match status" value="1"/>
</dbReference>
<dbReference type="PRINTS" id="PR00111">
    <property type="entry name" value="ABHYDROLASE"/>
</dbReference>
<dbReference type="GO" id="GO:0042171">
    <property type="term" value="F:lysophosphatidic acid acyltransferase activity"/>
    <property type="evidence" value="ECO:0007669"/>
    <property type="project" value="TreeGrafter"/>
</dbReference>
<name>A0A6B2L8U2_9EUKA</name>
<feature type="domain" description="AB hydrolase-1" evidence="2">
    <location>
        <begin position="1"/>
        <end position="108"/>
    </location>
</feature>